<organism evidence="1 2">
    <name type="scientific">Ranatra chinensis</name>
    <dbReference type="NCBI Taxonomy" id="642074"/>
    <lineage>
        <taxon>Eukaryota</taxon>
        <taxon>Metazoa</taxon>
        <taxon>Ecdysozoa</taxon>
        <taxon>Arthropoda</taxon>
        <taxon>Hexapoda</taxon>
        <taxon>Insecta</taxon>
        <taxon>Pterygota</taxon>
        <taxon>Neoptera</taxon>
        <taxon>Paraneoptera</taxon>
        <taxon>Hemiptera</taxon>
        <taxon>Heteroptera</taxon>
        <taxon>Panheteroptera</taxon>
        <taxon>Nepomorpha</taxon>
        <taxon>Nepidae</taxon>
        <taxon>Ranatrinae</taxon>
        <taxon>Ranatra</taxon>
    </lineage>
</organism>
<sequence length="262" mass="29525">MGSDGVVKEGHTRIQHKVNIDGGPFGHETYQQNSSFVPKDTCHNRSYERKYDHTALRELFVKNNVLYQTYAFKGLTASKPLGEILEHIRQTIPGAVQVIQMTKTDGDGRKRVLPRFIRITNSEGTQKYFENLVTYSHYVQVQKYTADEAVTQYNGALIRNGVIGVQVDAGTRPVNFFSVYKPPDTKLDCDVLHNILSEPQVTVVAGDFNANLIHSGTAAVKTQRKQCSTTSLKRTDTSTCLYRRNSPTSTTMETRRQRFISS</sequence>
<accession>A0ABD0Z5M5</accession>
<dbReference type="SUPFAM" id="SSF56219">
    <property type="entry name" value="DNase I-like"/>
    <property type="match status" value="1"/>
</dbReference>
<gene>
    <name evidence="1" type="ORF">AAG570_010790</name>
</gene>
<dbReference type="AlphaFoldDB" id="A0ABD0Z5M5"/>
<dbReference type="EMBL" id="JBFDAA010000005">
    <property type="protein sequence ID" value="KAL1132838.1"/>
    <property type="molecule type" value="Genomic_DNA"/>
</dbReference>
<reference evidence="1 2" key="1">
    <citation type="submission" date="2024-07" db="EMBL/GenBank/DDBJ databases">
        <title>Chromosome-level genome assembly of the water stick insect Ranatra chinensis (Heteroptera: Nepidae).</title>
        <authorList>
            <person name="Liu X."/>
        </authorList>
    </citation>
    <scope>NUCLEOTIDE SEQUENCE [LARGE SCALE GENOMIC DNA]</scope>
    <source>
        <strain evidence="1">Cailab_2021Rc</strain>
        <tissue evidence="1">Muscle</tissue>
    </source>
</reference>
<keyword evidence="2" id="KW-1185">Reference proteome</keyword>
<proteinExistence type="predicted"/>
<evidence type="ECO:0000313" key="2">
    <source>
        <dbReference type="Proteomes" id="UP001558652"/>
    </source>
</evidence>
<evidence type="ECO:0000313" key="1">
    <source>
        <dbReference type="EMBL" id="KAL1132838.1"/>
    </source>
</evidence>
<name>A0ABD0Z5M5_9HEMI</name>
<evidence type="ECO:0008006" key="3">
    <source>
        <dbReference type="Google" id="ProtNLM"/>
    </source>
</evidence>
<dbReference type="InterPro" id="IPR036691">
    <property type="entry name" value="Endo/exonu/phosph_ase_sf"/>
</dbReference>
<comment type="caution">
    <text evidence="1">The sequence shown here is derived from an EMBL/GenBank/DDBJ whole genome shotgun (WGS) entry which is preliminary data.</text>
</comment>
<dbReference type="Gene3D" id="3.60.10.10">
    <property type="entry name" value="Endonuclease/exonuclease/phosphatase"/>
    <property type="match status" value="1"/>
</dbReference>
<protein>
    <recommendedName>
        <fullName evidence="3">Endonuclease/exonuclease/phosphatase domain-containing protein</fullName>
    </recommendedName>
</protein>
<dbReference type="Proteomes" id="UP001558652">
    <property type="component" value="Unassembled WGS sequence"/>
</dbReference>